<sequence length="421" mass="43411">MKLRRTLTVAVAAAVATPLALTAAAPAVAATARIQDQPTYAELEKAAADADKAYKKAAAAEEQGRKDVEAEMAALDSDTHPLKAASLAADKAAKEAAEARTAAEQAVTDAEAALEAATTEAEKAAAQKALDEAEAARDKAVEAEREAKEKAKAARTALDDARVAALRKYNLVKEARKKALAAKEAADTALAEAKKCVRENGLTSRAVGLPSKVVAGTTVDFTLRVTNGTERTVSVDPLVFVNAQGGQQELLKTQWYDGSGWQTLKGDEPEHLDRIETMKPDARTDLKLRLKVAAKAKSGDALALFAADAFDAYKPCVLGVMARYDFKLLPAGSKPGDVDDAEPGKPAENDDQRPGAAKPGSGTSAQGGSSKQPAAAGAEAEGDLATTGSSGVTPIALAGAAAVALGAGAVFVVRRRKATDN</sequence>
<dbReference type="InterPro" id="IPR006311">
    <property type="entry name" value="TAT_signal"/>
</dbReference>
<feature type="transmembrane region" description="Helical" evidence="7">
    <location>
        <begin position="395"/>
        <end position="413"/>
    </location>
</feature>
<dbReference type="PROSITE" id="PS50847">
    <property type="entry name" value="GRAM_POS_ANCHORING"/>
    <property type="match status" value="1"/>
</dbReference>
<evidence type="ECO:0000256" key="7">
    <source>
        <dbReference type="SAM" id="Phobius"/>
    </source>
</evidence>
<protein>
    <submittedName>
        <fullName evidence="10">LPXTG cell wall anchor domain-containing protein</fullName>
    </submittedName>
</protein>
<feature type="coiled-coil region" evidence="5">
    <location>
        <begin position="93"/>
        <end position="192"/>
    </location>
</feature>
<evidence type="ECO:0000256" key="4">
    <source>
        <dbReference type="ARBA" id="ARBA00023088"/>
    </source>
</evidence>
<keyword evidence="4" id="KW-0572">Peptidoglycan-anchor</keyword>
<keyword evidence="3 8" id="KW-0732">Signal</keyword>
<proteinExistence type="predicted"/>
<accession>A0ABW2JFI6</accession>
<gene>
    <name evidence="10" type="ORF">ACFQVC_09475</name>
</gene>
<keyword evidence="7" id="KW-0812">Transmembrane</keyword>
<name>A0ABW2JFI6_9ACTN</name>
<keyword evidence="5" id="KW-0175">Coiled coil</keyword>
<keyword evidence="7" id="KW-1133">Transmembrane helix</keyword>
<evidence type="ECO:0000256" key="8">
    <source>
        <dbReference type="SAM" id="SignalP"/>
    </source>
</evidence>
<feature type="signal peptide" evidence="8">
    <location>
        <begin position="1"/>
        <end position="29"/>
    </location>
</feature>
<dbReference type="EMBL" id="JBHTCF010000003">
    <property type="protein sequence ID" value="MFC7304439.1"/>
    <property type="molecule type" value="Genomic_DNA"/>
</dbReference>
<feature type="region of interest" description="Disordered" evidence="6">
    <location>
        <begin position="334"/>
        <end position="386"/>
    </location>
</feature>
<dbReference type="Proteomes" id="UP001596523">
    <property type="component" value="Unassembled WGS sequence"/>
</dbReference>
<organism evidence="10 11">
    <name type="scientific">Streptomyces monticola</name>
    <dbReference type="NCBI Taxonomy" id="2666263"/>
    <lineage>
        <taxon>Bacteria</taxon>
        <taxon>Bacillati</taxon>
        <taxon>Actinomycetota</taxon>
        <taxon>Actinomycetes</taxon>
        <taxon>Kitasatosporales</taxon>
        <taxon>Streptomycetaceae</taxon>
        <taxon>Streptomyces</taxon>
    </lineage>
</organism>
<dbReference type="NCBIfam" id="TIGR01167">
    <property type="entry name" value="LPXTG_anchor"/>
    <property type="match status" value="1"/>
</dbReference>
<feature type="compositionally biased region" description="Polar residues" evidence="6">
    <location>
        <begin position="361"/>
        <end position="372"/>
    </location>
</feature>
<dbReference type="InterPro" id="IPR019931">
    <property type="entry name" value="LPXTG_anchor"/>
</dbReference>
<evidence type="ECO:0000313" key="10">
    <source>
        <dbReference type="EMBL" id="MFC7304439.1"/>
    </source>
</evidence>
<evidence type="ECO:0000256" key="6">
    <source>
        <dbReference type="SAM" id="MobiDB-lite"/>
    </source>
</evidence>
<keyword evidence="11" id="KW-1185">Reference proteome</keyword>
<feature type="domain" description="Gram-positive cocci surface proteins LPxTG" evidence="9">
    <location>
        <begin position="384"/>
        <end position="421"/>
    </location>
</feature>
<evidence type="ECO:0000313" key="11">
    <source>
        <dbReference type="Proteomes" id="UP001596523"/>
    </source>
</evidence>
<feature type="compositionally biased region" description="Basic and acidic residues" evidence="6">
    <location>
        <begin position="342"/>
        <end position="353"/>
    </location>
</feature>
<evidence type="ECO:0000256" key="1">
    <source>
        <dbReference type="ARBA" id="ARBA00022512"/>
    </source>
</evidence>
<evidence type="ECO:0000256" key="5">
    <source>
        <dbReference type="SAM" id="Coils"/>
    </source>
</evidence>
<feature type="chain" id="PRO_5046872349" evidence="8">
    <location>
        <begin position="30"/>
        <end position="421"/>
    </location>
</feature>
<keyword evidence="1" id="KW-0134">Cell wall</keyword>
<evidence type="ECO:0000256" key="2">
    <source>
        <dbReference type="ARBA" id="ARBA00022525"/>
    </source>
</evidence>
<evidence type="ECO:0000256" key="3">
    <source>
        <dbReference type="ARBA" id="ARBA00022729"/>
    </source>
</evidence>
<comment type="caution">
    <text evidence="10">The sequence shown here is derived from an EMBL/GenBank/DDBJ whole genome shotgun (WGS) entry which is preliminary data.</text>
</comment>
<keyword evidence="2" id="KW-0964">Secreted</keyword>
<dbReference type="PROSITE" id="PS51318">
    <property type="entry name" value="TAT"/>
    <property type="match status" value="1"/>
</dbReference>
<evidence type="ECO:0000259" key="9">
    <source>
        <dbReference type="PROSITE" id="PS50847"/>
    </source>
</evidence>
<keyword evidence="7" id="KW-0472">Membrane</keyword>
<dbReference type="RefSeq" id="WP_381828870.1">
    <property type="nucleotide sequence ID" value="NZ_JBHTCF010000003.1"/>
</dbReference>
<reference evidence="11" key="1">
    <citation type="journal article" date="2019" name="Int. J. Syst. Evol. Microbiol.">
        <title>The Global Catalogue of Microorganisms (GCM) 10K type strain sequencing project: providing services to taxonomists for standard genome sequencing and annotation.</title>
        <authorList>
            <consortium name="The Broad Institute Genomics Platform"/>
            <consortium name="The Broad Institute Genome Sequencing Center for Infectious Disease"/>
            <person name="Wu L."/>
            <person name="Ma J."/>
        </authorList>
    </citation>
    <scope>NUCLEOTIDE SEQUENCE [LARGE SCALE GENOMIC DNA]</scope>
    <source>
        <strain evidence="11">SYNS20</strain>
    </source>
</reference>